<evidence type="ECO:0000313" key="2">
    <source>
        <dbReference type="Proteomes" id="UP000789706"/>
    </source>
</evidence>
<keyword evidence="2" id="KW-1185">Reference proteome</keyword>
<dbReference type="EMBL" id="CAJVPK010002505">
    <property type="protein sequence ID" value="CAG8614026.1"/>
    <property type="molecule type" value="Genomic_DNA"/>
</dbReference>
<accession>A0A9N9CVZ4</accession>
<sequence>MELQLSETQRARLLELYQIDLDLKLYDKGDILSLISVAIDTVKTNEQRLFAYLKSWSLLSKDLVERQLTIKQLRQEVQQITD</sequence>
<dbReference type="AlphaFoldDB" id="A0A9N9CVZ4"/>
<dbReference type="OrthoDB" id="2455895at2759"/>
<dbReference type="Proteomes" id="UP000789706">
    <property type="component" value="Unassembled WGS sequence"/>
</dbReference>
<gene>
    <name evidence="1" type="ORF">DEBURN_LOCUS10098</name>
</gene>
<name>A0A9N9CVZ4_9GLOM</name>
<reference evidence="1" key="1">
    <citation type="submission" date="2021-06" db="EMBL/GenBank/DDBJ databases">
        <authorList>
            <person name="Kallberg Y."/>
            <person name="Tangrot J."/>
            <person name="Rosling A."/>
        </authorList>
    </citation>
    <scope>NUCLEOTIDE SEQUENCE</scope>
    <source>
        <strain evidence="1">AZ414A</strain>
    </source>
</reference>
<evidence type="ECO:0000313" key="1">
    <source>
        <dbReference type="EMBL" id="CAG8614026.1"/>
    </source>
</evidence>
<protein>
    <submittedName>
        <fullName evidence="1">3780_t:CDS:1</fullName>
    </submittedName>
</protein>
<organism evidence="1 2">
    <name type="scientific">Diversispora eburnea</name>
    <dbReference type="NCBI Taxonomy" id="1213867"/>
    <lineage>
        <taxon>Eukaryota</taxon>
        <taxon>Fungi</taxon>
        <taxon>Fungi incertae sedis</taxon>
        <taxon>Mucoromycota</taxon>
        <taxon>Glomeromycotina</taxon>
        <taxon>Glomeromycetes</taxon>
        <taxon>Diversisporales</taxon>
        <taxon>Diversisporaceae</taxon>
        <taxon>Diversispora</taxon>
    </lineage>
</organism>
<comment type="caution">
    <text evidence="1">The sequence shown here is derived from an EMBL/GenBank/DDBJ whole genome shotgun (WGS) entry which is preliminary data.</text>
</comment>
<proteinExistence type="predicted"/>